<dbReference type="EC" id="4.4.1.2" evidence="7"/>
<dbReference type="InterPro" id="IPR054542">
    <property type="entry name" value="Cys_met_metab_PP"/>
</dbReference>
<dbReference type="OrthoDB" id="9803887at2"/>
<dbReference type="FunFam" id="3.40.640.10:FF:000046">
    <property type="entry name" value="Cystathionine gamma-lyase"/>
    <property type="match status" value="1"/>
</dbReference>
<comment type="catalytic activity">
    <reaction evidence="10">
        <text>L-methionine + H2O = methanethiol + 2-oxobutanoate + NH4(+)</text>
        <dbReference type="Rhea" id="RHEA:23800"/>
        <dbReference type="ChEBI" id="CHEBI:15377"/>
        <dbReference type="ChEBI" id="CHEBI:16007"/>
        <dbReference type="ChEBI" id="CHEBI:16763"/>
        <dbReference type="ChEBI" id="CHEBI:28938"/>
        <dbReference type="ChEBI" id="CHEBI:57844"/>
        <dbReference type="EC" id="4.4.1.11"/>
    </reaction>
    <physiologicalReaction direction="left-to-right" evidence="10">
        <dbReference type="Rhea" id="RHEA:23801"/>
    </physiologicalReaction>
</comment>
<dbReference type="Pfam" id="PF01053">
    <property type="entry name" value="Cys_Met_Meta_PP"/>
    <property type="match status" value="1"/>
</dbReference>
<evidence type="ECO:0000256" key="10">
    <source>
        <dbReference type="ARBA" id="ARBA00052699"/>
    </source>
</evidence>
<evidence type="ECO:0000256" key="12">
    <source>
        <dbReference type="RuleBase" id="RU362118"/>
    </source>
</evidence>
<comment type="catalytic activity">
    <reaction evidence="9">
        <text>L-homocysteine + H2O = 2-oxobutanoate + hydrogen sulfide + NH4(+) + H(+)</text>
        <dbReference type="Rhea" id="RHEA:14501"/>
        <dbReference type="ChEBI" id="CHEBI:15377"/>
        <dbReference type="ChEBI" id="CHEBI:15378"/>
        <dbReference type="ChEBI" id="CHEBI:16763"/>
        <dbReference type="ChEBI" id="CHEBI:28938"/>
        <dbReference type="ChEBI" id="CHEBI:29919"/>
        <dbReference type="ChEBI" id="CHEBI:58199"/>
        <dbReference type="EC" id="4.4.1.2"/>
    </reaction>
    <physiologicalReaction direction="left-to-right" evidence="9">
        <dbReference type="Rhea" id="RHEA:14502"/>
    </physiologicalReaction>
</comment>
<dbReference type="InterPro" id="IPR015424">
    <property type="entry name" value="PyrdxlP-dep_Trfase"/>
</dbReference>
<evidence type="ECO:0000313" key="14">
    <source>
        <dbReference type="Proteomes" id="UP000318937"/>
    </source>
</evidence>
<reference evidence="13 14" key="1">
    <citation type="submission" date="2019-05" db="EMBL/GenBank/DDBJ databases">
        <title>Psychrobacillus vulpis sp. nov., a new species isolated from feces of a red fox that inhabits in The Tablas de Daimiel Natural Park, Albacete, Spain.</title>
        <authorList>
            <person name="Rodriguez M."/>
            <person name="Reina J.C."/>
            <person name="Bejar V."/>
            <person name="Llamas I."/>
        </authorList>
    </citation>
    <scope>NUCLEOTIDE SEQUENCE [LARGE SCALE GENOMIC DNA]</scope>
    <source>
        <strain evidence="13 14">NHI-2</strain>
    </source>
</reference>
<dbReference type="AlphaFoldDB" id="A0A544SY49"/>
<dbReference type="SUPFAM" id="SSF53383">
    <property type="entry name" value="PLP-dependent transferases"/>
    <property type="match status" value="1"/>
</dbReference>
<comment type="similarity">
    <text evidence="2">Belongs to the trans-sulfuration enzymes family. L-methionine gamma-lyase subfamily.</text>
</comment>
<evidence type="ECO:0000256" key="5">
    <source>
        <dbReference type="ARBA" id="ARBA00022898"/>
    </source>
</evidence>
<dbReference type="CDD" id="cd00614">
    <property type="entry name" value="CGS_like"/>
    <property type="match status" value="1"/>
</dbReference>
<dbReference type="GO" id="GO:0030170">
    <property type="term" value="F:pyridoxal phosphate binding"/>
    <property type="evidence" value="ECO:0007669"/>
    <property type="project" value="InterPro"/>
</dbReference>
<dbReference type="EMBL" id="VDGG01000036">
    <property type="protein sequence ID" value="TQR10134.1"/>
    <property type="molecule type" value="Genomic_DNA"/>
</dbReference>
<dbReference type="PIRSF" id="PIRSF001434">
    <property type="entry name" value="CGS"/>
    <property type="match status" value="1"/>
</dbReference>
<dbReference type="Gene3D" id="3.40.640.10">
    <property type="entry name" value="Type I PLP-dependent aspartate aminotransferase-like (Major domain)"/>
    <property type="match status" value="1"/>
</dbReference>
<name>A0A544SY49_9BACI</name>
<proteinExistence type="inferred from homology"/>
<evidence type="ECO:0000256" key="11">
    <source>
        <dbReference type="PIRSR" id="PIRSR001434-2"/>
    </source>
</evidence>
<comment type="caution">
    <text evidence="13">The sequence shown here is derived from an EMBL/GenBank/DDBJ whole genome shotgun (WGS) entry which is preliminary data.</text>
</comment>
<evidence type="ECO:0000256" key="8">
    <source>
        <dbReference type="ARBA" id="ARBA00047199"/>
    </source>
</evidence>
<dbReference type="Gene3D" id="3.90.1150.10">
    <property type="entry name" value="Aspartate Aminotransferase, domain 1"/>
    <property type="match status" value="1"/>
</dbReference>
<dbReference type="GO" id="GO:0018826">
    <property type="term" value="F:methionine gamma-lyase activity"/>
    <property type="evidence" value="ECO:0007669"/>
    <property type="project" value="UniProtKB-EC"/>
</dbReference>
<dbReference type="Proteomes" id="UP000318937">
    <property type="component" value="Unassembled WGS sequence"/>
</dbReference>
<dbReference type="GO" id="GO:0005737">
    <property type="term" value="C:cytoplasm"/>
    <property type="evidence" value="ECO:0007669"/>
    <property type="project" value="TreeGrafter"/>
</dbReference>
<gene>
    <name evidence="13" type="ORF">FG383_15215</name>
</gene>
<keyword evidence="6" id="KW-0456">Lyase</keyword>
<feature type="modified residue" description="N6-(pyridoxal phosphate)lysine" evidence="11">
    <location>
        <position position="207"/>
    </location>
</feature>
<dbReference type="InterPro" id="IPR000277">
    <property type="entry name" value="Cys/Met-Metab_PyrdxlP-dep_enz"/>
</dbReference>
<keyword evidence="13" id="KW-0032">Aminotransferase</keyword>
<keyword evidence="14" id="KW-1185">Reference proteome</keyword>
<dbReference type="InterPro" id="IPR015421">
    <property type="entry name" value="PyrdxlP-dep_Trfase_major"/>
</dbReference>
<dbReference type="FunFam" id="3.90.1150.10:FF:000008">
    <property type="entry name" value="Cystathionine gamma-synthase"/>
    <property type="match status" value="1"/>
</dbReference>
<evidence type="ECO:0000256" key="7">
    <source>
        <dbReference type="ARBA" id="ARBA00047175"/>
    </source>
</evidence>
<evidence type="ECO:0000256" key="6">
    <source>
        <dbReference type="ARBA" id="ARBA00023239"/>
    </source>
</evidence>
<dbReference type="PANTHER" id="PTHR11808">
    <property type="entry name" value="TRANS-SULFURATION ENZYME FAMILY MEMBER"/>
    <property type="match status" value="1"/>
</dbReference>
<keyword evidence="13" id="KW-0808">Transferase</keyword>
<dbReference type="RefSeq" id="WP_142608245.1">
    <property type="nucleotide sequence ID" value="NZ_VDGG01000036.1"/>
</dbReference>
<evidence type="ECO:0000256" key="4">
    <source>
        <dbReference type="ARBA" id="ARBA00019040"/>
    </source>
</evidence>
<dbReference type="GO" id="GO:0008483">
    <property type="term" value="F:transaminase activity"/>
    <property type="evidence" value="ECO:0007669"/>
    <property type="project" value="UniProtKB-KW"/>
</dbReference>
<accession>A0A544SY49</accession>
<evidence type="ECO:0000256" key="2">
    <source>
        <dbReference type="ARBA" id="ARBA00008667"/>
    </source>
</evidence>
<dbReference type="PROSITE" id="PS00868">
    <property type="entry name" value="CYS_MET_METAB_PP"/>
    <property type="match status" value="1"/>
</dbReference>
<keyword evidence="5 11" id="KW-0663">Pyridoxal phosphate</keyword>
<evidence type="ECO:0000256" key="3">
    <source>
        <dbReference type="ARBA" id="ARBA00012222"/>
    </source>
</evidence>
<organism evidence="13 14">
    <name type="scientific">Psychrobacillus soli</name>
    <dbReference type="NCBI Taxonomy" id="1543965"/>
    <lineage>
        <taxon>Bacteria</taxon>
        <taxon>Bacillati</taxon>
        <taxon>Bacillota</taxon>
        <taxon>Bacilli</taxon>
        <taxon>Bacillales</taxon>
        <taxon>Bacillaceae</taxon>
        <taxon>Psychrobacillus</taxon>
    </lineage>
</organism>
<comment type="cofactor">
    <cofactor evidence="1 12">
        <name>pyridoxal 5'-phosphate</name>
        <dbReference type="ChEBI" id="CHEBI:597326"/>
    </cofactor>
</comment>
<evidence type="ECO:0000256" key="1">
    <source>
        <dbReference type="ARBA" id="ARBA00001933"/>
    </source>
</evidence>
<dbReference type="InterPro" id="IPR015422">
    <property type="entry name" value="PyrdxlP-dep_Trfase_small"/>
</dbReference>
<dbReference type="PANTHER" id="PTHR11808:SF80">
    <property type="entry name" value="CYSTATHIONINE GAMMA-LYASE"/>
    <property type="match status" value="1"/>
</dbReference>
<evidence type="ECO:0000256" key="9">
    <source>
        <dbReference type="ARBA" id="ARBA00048780"/>
    </source>
</evidence>
<dbReference type="EC" id="4.4.1.11" evidence="3"/>
<evidence type="ECO:0000313" key="13">
    <source>
        <dbReference type="EMBL" id="TQR10134.1"/>
    </source>
</evidence>
<dbReference type="GO" id="GO:0019346">
    <property type="term" value="P:transsulfuration"/>
    <property type="evidence" value="ECO:0007669"/>
    <property type="project" value="InterPro"/>
</dbReference>
<protein>
    <recommendedName>
        <fullName evidence="4">L-methionine gamma-lyase</fullName>
        <ecNumber evidence="3">4.4.1.11</ecNumber>
        <ecNumber evidence="7">4.4.1.2</ecNumber>
    </recommendedName>
    <alternativeName>
        <fullName evidence="8">Homocysteine desulfhydrase</fullName>
    </alternativeName>
</protein>
<sequence>MRTRSLETEIIHAITKPDEKTRAVSPSIVPAVAYAFTDVESAIDTVMGKTNDVYYGRYGNPTIKLLEEKIAFLEQGEEALALSSGMAAISNALLCYLTSGDHVLVTKDIYGGTHHFLTVLAPRFGIEFDFVDCTDLEAVAASIKSNTKVLYIETPSNPSLTILDIKALSKLAHEQGLAVIVDNTFMTPLLQRPLDLGADLVVHSATKYINGHGDVIAGLVVGNKRDISFIRKNLMGDLGQNLNAWEAYMILRGIKTMAIRMKKHNENALAIAEFLNEHPFISKVNYPGLISHPQYELAQTQMEGMGGIVTFELKGDFDTAKRFLNQLELAMISFSLGDPETLVQHPASMTHASIPKSEREKFGISDGLIRLSAGLENADDIIEDLKNSLLIVSNELQKELSYSI</sequence>
<dbReference type="GO" id="GO:0047982">
    <property type="term" value="F:homocysteine desulfhydrase activity"/>
    <property type="evidence" value="ECO:0007669"/>
    <property type="project" value="UniProtKB-EC"/>
</dbReference>